<feature type="compositionally biased region" description="Low complexity" evidence="2">
    <location>
        <begin position="130"/>
        <end position="139"/>
    </location>
</feature>
<name>A0A4D6LGD3_VIGUN</name>
<feature type="compositionally biased region" description="Basic and acidic residues" evidence="2">
    <location>
        <begin position="143"/>
        <end position="162"/>
    </location>
</feature>
<evidence type="ECO:0008006" key="5">
    <source>
        <dbReference type="Google" id="ProtNLM"/>
    </source>
</evidence>
<dbReference type="EMBL" id="CP039347">
    <property type="protein sequence ID" value="QCD87563.1"/>
    <property type="molecule type" value="Genomic_DNA"/>
</dbReference>
<evidence type="ECO:0000256" key="2">
    <source>
        <dbReference type="SAM" id="MobiDB-lite"/>
    </source>
</evidence>
<accession>A0A4D6LGD3</accession>
<feature type="region of interest" description="Disordered" evidence="2">
    <location>
        <begin position="130"/>
        <end position="162"/>
    </location>
</feature>
<organism evidence="3 4">
    <name type="scientific">Vigna unguiculata</name>
    <name type="common">Cowpea</name>
    <dbReference type="NCBI Taxonomy" id="3917"/>
    <lineage>
        <taxon>Eukaryota</taxon>
        <taxon>Viridiplantae</taxon>
        <taxon>Streptophyta</taxon>
        <taxon>Embryophyta</taxon>
        <taxon>Tracheophyta</taxon>
        <taxon>Spermatophyta</taxon>
        <taxon>Magnoliopsida</taxon>
        <taxon>eudicotyledons</taxon>
        <taxon>Gunneridae</taxon>
        <taxon>Pentapetalae</taxon>
        <taxon>rosids</taxon>
        <taxon>fabids</taxon>
        <taxon>Fabales</taxon>
        <taxon>Fabaceae</taxon>
        <taxon>Papilionoideae</taxon>
        <taxon>50 kb inversion clade</taxon>
        <taxon>NPAAA clade</taxon>
        <taxon>indigoferoid/millettioid clade</taxon>
        <taxon>Phaseoleae</taxon>
        <taxon>Vigna</taxon>
    </lineage>
</organism>
<reference evidence="3 4" key="1">
    <citation type="submission" date="2019-04" db="EMBL/GenBank/DDBJ databases">
        <title>An improved genome assembly and genetic linkage map for asparagus bean, Vigna unguiculata ssp. sesquipedialis.</title>
        <authorList>
            <person name="Xia Q."/>
            <person name="Zhang R."/>
            <person name="Dong Y."/>
        </authorList>
    </citation>
    <scope>NUCLEOTIDE SEQUENCE [LARGE SCALE GENOMIC DNA]</scope>
    <source>
        <tissue evidence="3">Leaf</tissue>
    </source>
</reference>
<gene>
    <name evidence="3" type="ORF">DEO72_LG3g2100</name>
</gene>
<protein>
    <recommendedName>
        <fullName evidence="5">Transposase</fullName>
    </recommendedName>
</protein>
<sequence length="162" mass="18586">MSTEEAGEPSINEDDDPHVEISPLDPDKEEKLRKNSWLVVVDGKNPKGRVYGVGKLNENHLSGKAFTQQPSSSTAMDSQKILRLEEEIHQSSEEFRQSREENQRLQRKLEFLVIVVLPLLPSDAQTILQDINEQPQNEDQNQDDARERDHHNGQKSSHYADY</sequence>
<feature type="compositionally biased region" description="Acidic residues" evidence="2">
    <location>
        <begin position="1"/>
        <end position="17"/>
    </location>
</feature>
<evidence type="ECO:0000313" key="3">
    <source>
        <dbReference type="EMBL" id="QCD87563.1"/>
    </source>
</evidence>
<evidence type="ECO:0000256" key="1">
    <source>
        <dbReference type="SAM" id="Coils"/>
    </source>
</evidence>
<keyword evidence="4" id="KW-1185">Reference proteome</keyword>
<dbReference type="AlphaFoldDB" id="A0A4D6LGD3"/>
<dbReference type="Proteomes" id="UP000501690">
    <property type="component" value="Linkage Group LG3"/>
</dbReference>
<evidence type="ECO:0000313" key="4">
    <source>
        <dbReference type="Proteomes" id="UP000501690"/>
    </source>
</evidence>
<proteinExistence type="predicted"/>
<feature type="coiled-coil region" evidence="1">
    <location>
        <begin position="81"/>
        <end position="108"/>
    </location>
</feature>
<keyword evidence="1" id="KW-0175">Coiled coil</keyword>
<feature type="region of interest" description="Disordered" evidence="2">
    <location>
        <begin position="1"/>
        <end position="29"/>
    </location>
</feature>